<dbReference type="VEuPathDB" id="FungiDB:H257_17605"/>
<reference evidence="1" key="1">
    <citation type="submission" date="2013-12" db="EMBL/GenBank/DDBJ databases">
        <title>The Genome Sequence of Aphanomyces astaci APO3.</title>
        <authorList>
            <consortium name="The Broad Institute Genomics Platform"/>
            <person name="Russ C."/>
            <person name="Tyler B."/>
            <person name="van West P."/>
            <person name="Dieguez-Uribeondo J."/>
            <person name="Young S.K."/>
            <person name="Zeng Q."/>
            <person name="Gargeya S."/>
            <person name="Fitzgerald M."/>
            <person name="Abouelleil A."/>
            <person name="Alvarado L."/>
            <person name="Chapman S.B."/>
            <person name="Gainer-Dewar J."/>
            <person name="Goldberg J."/>
            <person name="Griggs A."/>
            <person name="Gujja S."/>
            <person name="Hansen M."/>
            <person name="Howarth C."/>
            <person name="Imamovic A."/>
            <person name="Ireland A."/>
            <person name="Larimer J."/>
            <person name="McCowan C."/>
            <person name="Murphy C."/>
            <person name="Pearson M."/>
            <person name="Poon T.W."/>
            <person name="Priest M."/>
            <person name="Roberts A."/>
            <person name="Saif S."/>
            <person name="Shea T."/>
            <person name="Sykes S."/>
            <person name="Wortman J."/>
            <person name="Nusbaum C."/>
            <person name="Birren B."/>
        </authorList>
    </citation>
    <scope>NUCLEOTIDE SEQUENCE [LARGE SCALE GENOMIC DNA]</scope>
    <source>
        <strain evidence="1">APO3</strain>
    </source>
</reference>
<gene>
    <name evidence="1" type="ORF">H257_17605</name>
</gene>
<dbReference type="GeneID" id="20819601"/>
<protein>
    <submittedName>
        <fullName evidence="1">Uncharacterized protein</fullName>
    </submittedName>
</protein>
<evidence type="ECO:0000313" key="1">
    <source>
        <dbReference type="EMBL" id="ETV65718.1"/>
    </source>
</evidence>
<dbReference type="EMBL" id="KI913225">
    <property type="protein sequence ID" value="ETV65718.1"/>
    <property type="molecule type" value="Genomic_DNA"/>
</dbReference>
<accession>W4FG60</accession>
<dbReference type="RefSeq" id="XP_009844770.1">
    <property type="nucleotide sequence ID" value="XM_009846468.1"/>
</dbReference>
<sequence length="97" mass="10944">MENNAWTVLTTAIWTDPQCNPTSVCHGSIRMEWVVTWWSLPSLNENTVFARLATDRENDLEGLPVGKRAPHESNDGSIARYMPNTSTTLMFIWSGFA</sequence>
<organism evidence="1">
    <name type="scientific">Aphanomyces astaci</name>
    <name type="common">Crayfish plague agent</name>
    <dbReference type="NCBI Taxonomy" id="112090"/>
    <lineage>
        <taxon>Eukaryota</taxon>
        <taxon>Sar</taxon>
        <taxon>Stramenopiles</taxon>
        <taxon>Oomycota</taxon>
        <taxon>Saprolegniomycetes</taxon>
        <taxon>Saprolegniales</taxon>
        <taxon>Verrucalvaceae</taxon>
        <taxon>Aphanomyces</taxon>
    </lineage>
</organism>
<proteinExistence type="predicted"/>
<dbReference type="AlphaFoldDB" id="W4FG60"/>
<name>W4FG60_APHAT</name>